<evidence type="ECO:0000256" key="5">
    <source>
        <dbReference type="ARBA" id="ARBA00022692"/>
    </source>
</evidence>
<evidence type="ECO:0000256" key="7">
    <source>
        <dbReference type="ARBA" id="ARBA00023136"/>
    </source>
</evidence>
<keyword evidence="6 9" id="KW-1133">Transmembrane helix</keyword>
<feature type="transmembrane region" description="Helical" evidence="9">
    <location>
        <begin position="61"/>
        <end position="84"/>
    </location>
</feature>
<evidence type="ECO:0000256" key="3">
    <source>
        <dbReference type="ARBA" id="ARBA00022448"/>
    </source>
</evidence>
<evidence type="ECO:0000313" key="10">
    <source>
        <dbReference type="EMBL" id="MBQ0936856.1"/>
    </source>
</evidence>
<organism evidence="10 11">
    <name type="scientific">Ideonella paludis</name>
    <dbReference type="NCBI Taxonomy" id="1233411"/>
    <lineage>
        <taxon>Bacteria</taxon>
        <taxon>Pseudomonadati</taxon>
        <taxon>Pseudomonadota</taxon>
        <taxon>Betaproteobacteria</taxon>
        <taxon>Burkholderiales</taxon>
        <taxon>Sphaerotilaceae</taxon>
        <taxon>Ideonella</taxon>
    </lineage>
</organism>
<dbReference type="EMBL" id="JAGQDG010000006">
    <property type="protein sequence ID" value="MBQ0936856.1"/>
    <property type="molecule type" value="Genomic_DNA"/>
</dbReference>
<evidence type="ECO:0000256" key="2">
    <source>
        <dbReference type="ARBA" id="ARBA00009212"/>
    </source>
</evidence>
<dbReference type="InterPro" id="IPR007208">
    <property type="entry name" value="MrpF/PhaF-like"/>
</dbReference>
<keyword evidence="4 8" id="KW-1003">Cell membrane</keyword>
<comment type="subcellular location">
    <subcellularLocation>
        <location evidence="1 8">Cell membrane</location>
        <topology evidence="1 8">Multi-pass membrane protein</topology>
    </subcellularLocation>
</comment>
<accession>A0ABS5E0D2</accession>
<evidence type="ECO:0000313" key="11">
    <source>
        <dbReference type="Proteomes" id="UP000672097"/>
    </source>
</evidence>
<dbReference type="RefSeq" id="WP_210810249.1">
    <property type="nucleotide sequence ID" value="NZ_JAGQDG010000006.1"/>
</dbReference>
<keyword evidence="8" id="KW-0050">Antiport</keyword>
<evidence type="ECO:0000256" key="4">
    <source>
        <dbReference type="ARBA" id="ARBA00022475"/>
    </source>
</evidence>
<dbReference type="PANTHER" id="PTHR34702:SF1">
    <property type="entry name" value="NA(+)_H(+) ANTIPORTER SUBUNIT F"/>
    <property type="match status" value="1"/>
</dbReference>
<protein>
    <submittedName>
        <fullName evidence="10">K+/H+ antiporter subunit F</fullName>
    </submittedName>
</protein>
<feature type="transmembrane region" description="Helical" evidence="9">
    <location>
        <begin position="36"/>
        <end position="55"/>
    </location>
</feature>
<name>A0ABS5E0D2_9BURK</name>
<keyword evidence="11" id="KW-1185">Reference proteome</keyword>
<sequence length="91" mass="9933">MNVLDLALNIGLACVTLALLMCGWRLFKGPHATDRILALDTLYMNAVALIVLLGIRWRTELLFEGALIVAMLGFASTVALARYLSRGDVVE</sequence>
<feature type="transmembrane region" description="Helical" evidence="9">
    <location>
        <begin position="6"/>
        <end position="24"/>
    </location>
</feature>
<dbReference type="Pfam" id="PF04066">
    <property type="entry name" value="MrpF_PhaF"/>
    <property type="match status" value="1"/>
</dbReference>
<keyword evidence="5 9" id="KW-0812">Transmembrane</keyword>
<dbReference type="PIRSF" id="PIRSF028784">
    <property type="entry name" value="MrpF"/>
    <property type="match status" value="1"/>
</dbReference>
<gene>
    <name evidence="10" type="ORF">KAK11_16125</name>
</gene>
<evidence type="ECO:0000256" key="8">
    <source>
        <dbReference type="PIRNR" id="PIRNR028784"/>
    </source>
</evidence>
<dbReference type="PANTHER" id="PTHR34702">
    <property type="entry name" value="NA(+)/H(+) ANTIPORTER SUBUNIT F1"/>
    <property type="match status" value="1"/>
</dbReference>
<evidence type="ECO:0000256" key="1">
    <source>
        <dbReference type="ARBA" id="ARBA00004651"/>
    </source>
</evidence>
<keyword evidence="8" id="KW-0406">Ion transport</keyword>
<dbReference type="Proteomes" id="UP000672097">
    <property type="component" value="Unassembled WGS sequence"/>
</dbReference>
<evidence type="ECO:0000256" key="6">
    <source>
        <dbReference type="ARBA" id="ARBA00022989"/>
    </source>
</evidence>
<keyword evidence="7 8" id="KW-0472">Membrane</keyword>
<evidence type="ECO:0000256" key="9">
    <source>
        <dbReference type="SAM" id="Phobius"/>
    </source>
</evidence>
<proteinExistence type="inferred from homology"/>
<keyword evidence="3 8" id="KW-0813">Transport</keyword>
<comment type="caution">
    <text evidence="10">The sequence shown here is derived from an EMBL/GenBank/DDBJ whole genome shotgun (WGS) entry which is preliminary data.</text>
</comment>
<dbReference type="NCBIfam" id="NF004812">
    <property type="entry name" value="PRK06161.1"/>
    <property type="match status" value="1"/>
</dbReference>
<comment type="similarity">
    <text evidence="2 8">Belongs to the CPA3 antiporters (TC 2.A.63) subunit F family.</text>
</comment>
<reference evidence="10 11" key="1">
    <citation type="submission" date="2021-04" db="EMBL/GenBank/DDBJ databases">
        <title>The genome sequence of type strain Ideonella paludis KCTC 32238.</title>
        <authorList>
            <person name="Liu Y."/>
        </authorList>
    </citation>
    <scope>NUCLEOTIDE SEQUENCE [LARGE SCALE GENOMIC DNA]</scope>
    <source>
        <strain evidence="10 11">KCTC 32238</strain>
    </source>
</reference>